<evidence type="ECO:0000256" key="4">
    <source>
        <dbReference type="ARBA" id="ARBA00022563"/>
    </source>
</evidence>
<comment type="similarity">
    <text evidence="7">Belongs to the dihydrofolate reductase family.</text>
</comment>
<dbReference type="VEuPathDB" id="FungiDB:GMDG_07108"/>
<dbReference type="AlphaFoldDB" id="A0A177A729"/>
<dbReference type="GO" id="GO:0050661">
    <property type="term" value="F:NADP binding"/>
    <property type="evidence" value="ECO:0007669"/>
    <property type="project" value="InterPro"/>
</dbReference>
<dbReference type="RefSeq" id="XP_024322254.1">
    <property type="nucleotide sequence ID" value="XM_024469476.1"/>
</dbReference>
<dbReference type="GO" id="GO:0004146">
    <property type="term" value="F:dihydrofolate reductase activity"/>
    <property type="evidence" value="ECO:0007669"/>
    <property type="project" value="UniProtKB-EC"/>
</dbReference>
<protein>
    <recommendedName>
        <fullName evidence="3">Dihydrofolate reductase</fullName>
        <ecNumber evidence="2">1.5.1.3</ecNumber>
    </recommendedName>
</protein>
<dbReference type="PANTHER" id="PTHR48069">
    <property type="entry name" value="DIHYDROFOLATE REDUCTASE"/>
    <property type="match status" value="1"/>
</dbReference>
<dbReference type="GO" id="GO:0005739">
    <property type="term" value="C:mitochondrion"/>
    <property type="evidence" value="ECO:0007669"/>
    <property type="project" value="TreeGrafter"/>
</dbReference>
<proteinExistence type="inferred from homology"/>
<dbReference type="Pfam" id="PF00186">
    <property type="entry name" value="DHFR_1"/>
    <property type="match status" value="1"/>
</dbReference>
<dbReference type="GO" id="GO:0046655">
    <property type="term" value="P:folic acid metabolic process"/>
    <property type="evidence" value="ECO:0007669"/>
    <property type="project" value="TreeGrafter"/>
</dbReference>
<reference evidence="9" key="1">
    <citation type="submission" date="2016-03" db="EMBL/GenBank/DDBJ databases">
        <title>Updated assembly of Pseudogymnoascus destructans, the fungus causing white-nose syndrome of bats.</title>
        <authorList>
            <person name="Palmer J.M."/>
            <person name="Drees K.P."/>
            <person name="Foster J.T."/>
            <person name="Lindner D.L."/>
        </authorList>
    </citation>
    <scope>NUCLEOTIDE SEQUENCE [LARGE SCALE GENOMIC DNA]</scope>
    <source>
        <strain evidence="9">20631-21</strain>
    </source>
</reference>
<dbReference type="OrthoDB" id="414698at2759"/>
<evidence type="ECO:0000256" key="6">
    <source>
        <dbReference type="ARBA" id="ARBA00023002"/>
    </source>
</evidence>
<dbReference type="PANTHER" id="PTHR48069:SF3">
    <property type="entry name" value="DIHYDROFOLATE REDUCTASE"/>
    <property type="match status" value="1"/>
</dbReference>
<evidence type="ECO:0000256" key="2">
    <source>
        <dbReference type="ARBA" id="ARBA00012856"/>
    </source>
</evidence>
<dbReference type="Proteomes" id="UP000077154">
    <property type="component" value="Unassembled WGS sequence"/>
</dbReference>
<dbReference type="InterPro" id="IPR024072">
    <property type="entry name" value="DHFR-like_dom_sf"/>
</dbReference>
<dbReference type="GeneID" id="36288931"/>
<accession>A0A177A729</accession>
<dbReference type="PRINTS" id="PR00070">
    <property type="entry name" value="DHFR"/>
</dbReference>
<evidence type="ECO:0000256" key="7">
    <source>
        <dbReference type="RuleBase" id="RU004474"/>
    </source>
</evidence>
<name>A0A177A729_9PEZI</name>
<dbReference type="CDD" id="cd00209">
    <property type="entry name" value="DHFR"/>
    <property type="match status" value="1"/>
</dbReference>
<evidence type="ECO:0000256" key="5">
    <source>
        <dbReference type="ARBA" id="ARBA00022857"/>
    </source>
</evidence>
<dbReference type="GO" id="GO:0046452">
    <property type="term" value="P:dihydrofolate metabolic process"/>
    <property type="evidence" value="ECO:0007669"/>
    <property type="project" value="TreeGrafter"/>
</dbReference>
<dbReference type="PROSITE" id="PS00075">
    <property type="entry name" value="DHFR_1"/>
    <property type="match status" value="1"/>
</dbReference>
<keyword evidence="6" id="KW-0560">Oxidoreductase</keyword>
<dbReference type="Gene3D" id="3.40.430.10">
    <property type="entry name" value="Dihydrofolate Reductase, subunit A"/>
    <property type="match status" value="1"/>
</dbReference>
<dbReference type="EC" id="1.5.1.3" evidence="2"/>
<keyword evidence="4" id="KW-0554">One-carbon metabolism</keyword>
<sequence length="216" mass="23977">MTSQTMVPKELTIIVAATARNMGIGCAGELPWTGLRKEMAYFARVTKRTPLAATPNPESPRPVRNAVLMGRKTWDSIPLKFRPLKGRVNIVLSRSHTTPKPLAEIDTDAEPLRVASLSNAMQALETSSDIGKVFVIGGAEIYRMAIQEQATKRILVTKILSDFDCDTFFPISLPGDDGQWTEKGKEELDAWVGEDVASGEQEENGIKYVFEMYERE</sequence>
<dbReference type="eggNOG" id="KOG1324">
    <property type="taxonomic scope" value="Eukaryota"/>
</dbReference>
<dbReference type="SUPFAM" id="SSF53597">
    <property type="entry name" value="Dihydrofolate reductase-like"/>
    <property type="match status" value="1"/>
</dbReference>
<dbReference type="InterPro" id="IPR012259">
    <property type="entry name" value="DHFR"/>
</dbReference>
<dbReference type="GO" id="GO:0046654">
    <property type="term" value="P:tetrahydrofolate biosynthetic process"/>
    <property type="evidence" value="ECO:0007669"/>
    <property type="project" value="UniProtKB-UniPathway"/>
</dbReference>
<organism evidence="9">
    <name type="scientific">Pseudogymnoascus destructans</name>
    <dbReference type="NCBI Taxonomy" id="655981"/>
    <lineage>
        <taxon>Eukaryota</taxon>
        <taxon>Fungi</taxon>
        <taxon>Dikarya</taxon>
        <taxon>Ascomycota</taxon>
        <taxon>Pezizomycotina</taxon>
        <taxon>Leotiomycetes</taxon>
        <taxon>Thelebolales</taxon>
        <taxon>Thelebolaceae</taxon>
        <taxon>Pseudogymnoascus</taxon>
    </lineage>
</organism>
<dbReference type="InterPro" id="IPR017925">
    <property type="entry name" value="DHFR_CS"/>
</dbReference>
<dbReference type="EMBL" id="KV441401">
    <property type="protein sequence ID" value="OAF56963.1"/>
    <property type="molecule type" value="Genomic_DNA"/>
</dbReference>
<dbReference type="PROSITE" id="PS51330">
    <property type="entry name" value="DHFR_2"/>
    <property type="match status" value="1"/>
</dbReference>
<evidence type="ECO:0000256" key="3">
    <source>
        <dbReference type="ARBA" id="ARBA00018886"/>
    </source>
</evidence>
<dbReference type="UniPathway" id="UPA00077">
    <property type="reaction ID" value="UER00158"/>
</dbReference>
<dbReference type="GO" id="GO:0006730">
    <property type="term" value="P:one-carbon metabolic process"/>
    <property type="evidence" value="ECO:0007669"/>
    <property type="project" value="UniProtKB-KW"/>
</dbReference>
<evidence type="ECO:0000256" key="1">
    <source>
        <dbReference type="ARBA" id="ARBA00004903"/>
    </source>
</evidence>
<evidence type="ECO:0000259" key="8">
    <source>
        <dbReference type="PROSITE" id="PS51330"/>
    </source>
</evidence>
<comment type="pathway">
    <text evidence="1">Cofactor biosynthesis; tetrahydrofolate biosynthesis; 5,6,7,8-tetrahydrofolate from 7,8-dihydrofolate: step 1/1.</text>
</comment>
<keyword evidence="5" id="KW-0521">NADP</keyword>
<evidence type="ECO:0000313" key="9">
    <source>
        <dbReference type="EMBL" id="OAF56963.1"/>
    </source>
</evidence>
<feature type="domain" description="DHFR" evidence="8">
    <location>
        <begin position="10"/>
        <end position="215"/>
    </location>
</feature>
<dbReference type="InterPro" id="IPR001796">
    <property type="entry name" value="DHFR_dom"/>
</dbReference>
<gene>
    <name evidence="9" type="primary">DFR1</name>
    <name evidence="9" type="ORF">VC83_05867</name>
</gene>